<dbReference type="EMBL" id="MDYM01000009">
    <property type="protein sequence ID" value="OQD63519.1"/>
    <property type="molecule type" value="Genomic_DNA"/>
</dbReference>
<comment type="caution">
    <text evidence="2">The sequence shown here is derived from an EMBL/GenBank/DDBJ whole genome shotgun (WGS) entry which is preliminary data.</text>
</comment>
<dbReference type="STRING" id="60169.A0A1V6NFZ1"/>
<evidence type="ECO:0000313" key="2">
    <source>
        <dbReference type="EMBL" id="OQD63519.1"/>
    </source>
</evidence>
<feature type="compositionally biased region" description="Low complexity" evidence="1">
    <location>
        <begin position="643"/>
        <end position="673"/>
    </location>
</feature>
<feature type="region of interest" description="Disordered" evidence="1">
    <location>
        <begin position="330"/>
        <end position="355"/>
    </location>
</feature>
<dbReference type="AlphaFoldDB" id="A0A1V6NFZ1"/>
<feature type="compositionally biased region" description="Basic and acidic residues" evidence="1">
    <location>
        <begin position="736"/>
        <end position="759"/>
    </location>
</feature>
<reference evidence="3" key="1">
    <citation type="journal article" date="2017" name="Nat. Microbiol.">
        <title>Global analysis of biosynthetic gene clusters reveals vast potential of secondary metabolite production in Penicillium species.</title>
        <authorList>
            <person name="Nielsen J.C."/>
            <person name="Grijseels S."/>
            <person name="Prigent S."/>
            <person name="Ji B."/>
            <person name="Dainat J."/>
            <person name="Nielsen K.F."/>
            <person name="Frisvad J.C."/>
            <person name="Workman M."/>
            <person name="Nielsen J."/>
        </authorList>
    </citation>
    <scope>NUCLEOTIDE SEQUENCE [LARGE SCALE GENOMIC DNA]</scope>
    <source>
        <strain evidence="3">IBT 4502</strain>
    </source>
</reference>
<feature type="compositionally biased region" description="Polar residues" evidence="1">
    <location>
        <begin position="330"/>
        <end position="347"/>
    </location>
</feature>
<feature type="compositionally biased region" description="Polar residues" evidence="1">
    <location>
        <begin position="605"/>
        <end position="614"/>
    </location>
</feature>
<accession>A0A1V6NFZ1</accession>
<gene>
    <name evidence="2" type="ORF">PENPOL_c009G05061</name>
</gene>
<keyword evidence="3" id="KW-1185">Reference proteome</keyword>
<dbReference type="OrthoDB" id="3437405at2759"/>
<protein>
    <submittedName>
        <fullName evidence="2">Uncharacterized protein</fullName>
    </submittedName>
</protein>
<feature type="compositionally biased region" description="Low complexity" evidence="1">
    <location>
        <begin position="615"/>
        <end position="626"/>
    </location>
</feature>
<name>A0A1V6NFZ1_PENPO</name>
<dbReference type="Proteomes" id="UP000191408">
    <property type="component" value="Unassembled WGS sequence"/>
</dbReference>
<organism evidence="2 3">
    <name type="scientific">Penicillium polonicum</name>
    <dbReference type="NCBI Taxonomy" id="60169"/>
    <lineage>
        <taxon>Eukaryota</taxon>
        <taxon>Fungi</taxon>
        <taxon>Dikarya</taxon>
        <taxon>Ascomycota</taxon>
        <taxon>Pezizomycotina</taxon>
        <taxon>Eurotiomycetes</taxon>
        <taxon>Eurotiomycetidae</taxon>
        <taxon>Eurotiales</taxon>
        <taxon>Aspergillaceae</taxon>
        <taxon>Penicillium</taxon>
    </lineage>
</organism>
<feature type="compositionally biased region" description="Basic and acidic residues" evidence="1">
    <location>
        <begin position="767"/>
        <end position="776"/>
    </location>
</feature>
<feature type="region of interest" description="Disordered" evidence="1">
    <location>
        <begin position="604"/>
        <end position="684"/>
    </location>
</feature>
<sequence>MYSHLEAEGTSITIAHCKAQNLPVVDRILEPQTIGRFLEFAFGKPLPNGNQPNIERLSTEEATFIQHDQTFPPDSNGEPIMTSVMARIGSERDFTRLCMVGKNIQSLKSRLWEGIIPLSDQVWQEKGLDRPEHFDFACQHLSAVVAVFQYLNEPTVRLYLRDTFNYIYDHWTELDAVLNKRRVEQGIKPVSVAGLWTRYMTAHFEMMTERAHRWVTVHVNTLRAPLLRALLEYRPPGGDGGPLAQPDAVQWKITDSLHMLTEITANADFTIMIPMNGYKGYWADVPRAGPAALHAANLLTRSKAYHERLRLLTREAISLNGTAWRGLTPTSGESYHLTSRSQIQGQNKLRKEVRGAPLEPVPREPWIAACASTMESEKKEGKEEKYGLAVYRLTYGQTESEWTEFVRKVEAHVSDWGKGQTGSSAIKQHLKLHWLDGNELGISEGDVDASKEHFKTTIEGSEDWSKLEEGAFLVVDSASFASYTTKSYSPATSRLNPGDFTGFLLAVDPAFDPEEGIARPDESPGYSGQMRILGSLVWSDLYSLLASQTSDLDDYWPLASEHPNMVYVGPTVPWQRFIWQKHNEMRWNILRAVIDHLKLNPGIPVTTQPPQAQDTSATTSPTAATSMAVPPVSSVRDIPPPKAQATSATTSPTVAVSAAAPVTPSVPSSTPAVEQDPISDASVPSLTPAAEEAPVNDPLRTFMLTEFQRYLRHRGHPRRAAMVDELLRLQPGEEPDAGRLRQLVDDENERQEQRRRDGLGEDEEASEEYRQDCPLQ</sequence>
<evidence type="ECO:0000256" key="1">
    <source>
        <dbReference type="SAM" id="MobiDB-lite"/>
    </source>
</evidence>
<evidence type="ECO:0000313" key="3">
    <source>
        <dbReference type="Proteomes" id="UP000191408"/>
    </source>
</evidence>
<feature type="region of interest" description="Disordered" evidence="1">
    <location>
        <begin position="733"/>
        <end position="776"/>
    </location>
</feature>
<proteinExistence type="predicted"/>